<keyword evidence="2" id="KW-0863">Zinc-finger</keyword>
<dbReference type="Proteomes" id="UP000198211">
    <property type="component" value="Unassembled WGS sequence"/>
</dbReference>
<keyword evidence="8" id="KW-1185">Reference proteome</keyword>
<dbReference type="Gene3D" id="3.30.70.330">
    <property type="match status" value="1"/>
</dbReference>
<feature type="region of interest" description="Disordered" evidence="5">
    <location>
        <begin position="297"/>
        <end position="502"/>
    </location>
</feature>
<dbReference type="InterPro" id="IPR000504">
    <property type="entry name" value="RRM_dom"/>
</dbReference>
<organism evidence="7 8">
    <name type="scientific">Phytophthora megakarya</name>
    <dbReference type="NCBI Taxonomy" id="4795"/>
    <lineage>
        <taxon>Eukaryota</taxon>
        <taxon>Sar</taxon>
        <taxon>Stramenopiles</taxon>
        <taxon>Oomycota</taxon>
        <taxon>Peronosporomycetes</taxon>
        <taxon>Peronosporales</taxon>
        <taxon>Peronosporaceae</taxon>
        <taxon>Phytophthora</taxon>
    </lineage>
</organism>
<reference evidence="8" key="1">
    <citation type="submission" date="2017-03" db="EMBL/GenBank/DDBJ databases">
        <title>Phytopthora megakarya and P. palmivora, two closely related causual agents of cacao black pod achieved similar genome size and gene model numbers by different mechanisms.</title>
        <authorList>
            <person name="Ali S."/>
            <person name="Shao J."/>
            <person name="Larry D.J."/>
            <person name="Kronmiller B."/>
            <person name="Shen D."/>
            <person name="Strem M.D."/>
            <person name="Melnick R.L."/>
            <person name="Guiltinan M.J."/>
            <person name="Tyler B.M."/>
            <person name="Meinhardt L.W."/>
            <person name="Bailey B.A."/>
        </authorList>
    </citation>
    <scope>NUCLEOTIDE SEQUENCE [LARGE SCALE GENOMIC DNA]</scope>
    <source>
        <strain evidence="8">zdho120</strain>
    </source>
</reference>
<keyword evidence="3" id="KW-0862">Zinc</keyword>
<feature type="compositionally biased region" description="Acidic residues" evidence="5">
    <location>
        <begin position="316"/>
        <end position="334"/>
    </location>
</feature>
<dbReference type="InterPro" id="IPR012677">
    <property type="entry name" value="Nucleotide-bd_a/b_plait_sf"/>
</dbReference>
<dbReference type="SUPFAM" id="SSF54928">
    <property type="entry name" value="RNA-binding domain, RBD"/>
    <property type="match status" value="1"/>
</dbReference>
<feature type="compositionally biased region" description="Low complexity" evidence="5">
    <location>
        <begin position="464"/>
        <end position="480"/>
    </location>
</feature>
<dbReference type="OrthoDB" id="76445at2759"/>
<accession>A0A225WMR1</accession>
<evidence type="ECO:0000256" key="3">
    <source>
        <dbReference type="ARBA" id="ARBA00022833"/>
    </source>
</evidence>
<evidence type="ECO:0000256" key="5">
    <source>
        <dbReference type="SAM" id="MobiDB-lite"/>
    </source>
</evidence>
<feature type="compositionally biased region" description="Basic residues" evidence="5">
    <location>
        <begin position="113"/>
        <end position="124"/>
    </location>
</feature>
<comment type="caution">
    <text evidence="7">The sequence shown here is derived from an EMBL/GenBank/DDBJ whole genome shotgun (WGS) entry which is preliminary data.</text>
</comment>
<name>A0A225WMR1_9STRA</name>
<proteinExistence type="predicted"/>
<dbReference type="InterPro" id="IPR035979">
    <property type="entry name" value="RBD_domain_sf"/>
</dbReference>
<evidence type="ECO:0000259" key="6">
    <source>
        <dbReference type="PROSITE" id="PS50102"/>
    </source>
</evidence>
<evidence type="ECO:0000313" key="7">
    <source>
        <dbReference type="EMBL" id="OWZ18180.1"/>
    </source>
</evidence>
<keyword evidence="4" id="KW-0694">RNA-binding</keyword>
<feature type="compositionally biased region" description="Polar residues" evidence="5">
    <location>
        <begin position="352"/>
        <end position="363"/>
    </location>
</feature>
<feature type="compositionally biased region" description="Basic residues" evidence="5">
    <location>
        <begin position="18"/>
        <end position="29"/>
    </location>
</feature>
<dbReference type="GO" id="GO:0003723">
    <property type="term" value="F:RNA binding"/>
    <property type="evidence" value="ECO:0007669"/>
    <property type="project" value="UniProtKB-UniRule"/>
</dbReference>
<dbReference type="PROSITE" id="PS50102">
    <property type="entry name" value="RRM"/>
    <property type="match status" value="1"/>
</dbReference>
<feature type="domain" description="RRM" evidence="6">
    <location>
        <begin position="584"/>
        <end position="669"/>
    </location>
</feature>
<feature type="compositionally biased region" description="Basic and acidic residues" evidence="5">
    <location>
        <begin position="437"/>
        <end position="452"/>
    </location>
</feature>
<sequence length="758" mass="83894">MLSWVSGYRDPEVIRRKENMRRKRKHTHRYGMTEEEQKQALLRVKQITRGSESESADDFSSDYSPAEEDEVPEPDEPEVVDLLSDDYLDSDEDKKQPVRRKRKRLRQEEATTKKKKTRSRKPTVTKKVTQHDSPTNATPSQDKVDEPQPSAAKSEARTKSAPIEESDDEATGNSGHPIDLASSGDETGDSDKGGTLKTADLPVSTSHVDHKDTKKSEMAVESTILRLKVPKNFKSPQNILQNDDNPTRMQKTQVSQANAGTSSEKTSSSGVEPKKSEMAVESTILRLKAPKNFKSPQIVTVDDNDGDLSDAGTVDFEGEDLSLENDNNNDEDVTPTEKETSLTIDTPRMVDSTINDVQHSTGASDEDVSEAETEILDDEPDADDLGLDYSDDSDSGGKPVSVSKVGTGTQKDDISTKSDDAKSEEKTTSESDSNGNSKEKQRSDKNEDKVDASKAGVQQFFDFKPLQLKPKSKTTTSTAPKPLPVHNYDETHAKTGNNDADFNKKVDPPEMGEVCQNGKIGDTDKQKISPYAEPSPGTLATFDDDGDNMFISDSDDDGNGLMKEVEDIRFDLDNVPVDESLLVRQVYVTGFNPTVCAEQIGEDFARFGVAVDPDTRFPAIDIFPCQRNHLGRGDACVTFNTEEGAQEAVEELNLKNVKNSMIRVRLMDAHTQRILTVQFQTVRDTWKCTGTQCRTDVSIWNAKCEKCSRKRVYGPSNIKIGTESWLCSLCFTANDSYATSCHGCMESLPEVDRSTFYS</sequence>
<keyword evidence="1" id="KW-0479">Metal-binding</keyword>
<feature type="compositionally biased region" description="Acidic residues" evidence="5">
    <location>
        <begin position="54"/>
        <end position="91"/>
    </location>
</feature>
<feature type="compositionally biased region" description="Basic and acidic residues" evidence="5">
    <location>
        <begin position="410"/>
        <end position="429"/>
    </location>
</feature>
<dbReference type="AlphaFoldDB" id="A0A225WMR1"/>
<evidence type="ECO:0000256" key="2">
    <source>
        <dbReference type="ARBA" id="ARBA00022771"/>
    </source>
</evidence>
<protein>
    <recommendedName>
        <fullName evidence="6">RRM domain-containing protein</fullName>
    </recommendedName>
</protein>
<evidence type="ECO:0000256" key="4">
    <source>
        <dbReference type="PROSITE-ProRule" id="PRU00176"/>
    </source>
</evidence>
<feature type="compositionally biased region" description="Polar residues" evidence="5">
    <location>
        <begin position="131"/>
        <end position="141"/>
    </location>
</feature>
<dbReference type="PROSITE" id="PS01358">
    <property type="entry name" value="ZF_RANBP2_1"/>
    <property type="match status" value="1"/>
</dbReference>
<dbReference type="SMART" id="SM00360">
    <property type="entry name" value="RRM"/>
    <property type="match status" value="1"/>
</dbReference>
<evidence type="ECO:0000313" key="8">
    <source>
        <dbReference type="Proteomes" id="UP000198211"/>
    </source>
</evidence>
<dbReference type="CDD" id="cd00590">
    <property type="entry name" value="RRM_SF"/>
    <property type="match status" value="1"/>
</dbReference>
<feature type="compositionally biased region" description="Polar residues" evidence="5">
    <location>
        <begin position="234"/>
        <end position="270"/>
    </location>
</feature>
<dbReference type="EMBL" id="NBNE01000629">
    <property type="protein sequence ID" value="OWZ18180.1"/>
    <property type="molecule type" value="Genomic_DNA"/>
</dbReference>
<dbReference type="GO" id="GO:0008270">
    <property type="term" value="F:zinc ion binding"/>
    <property type="evidence" value="ECO:0007669"/>
    <property type="project" value="UniProtKB-KW"/>
</dbReference>
<feature type="compositionally biased region" description="Basic and acidic residues" evidence="5">
    <location>
        <begin position="207"/>
        <end position="218"/>
    </location>
</feature>
<feature type="compositionally biased region" description="Acidic residues" evidence="5">
    <location>
        <begin position="364"/>
        <end position="394"/>
    </location>
</feature>
<evidence type="ECO:0000256" key="1">
    <source>
        <dbReference type="ARBA" id="ARBA00022723"/>
    </source>
</evidence>
<gene>
    <name evidence="7" type="ORF">PHMEG_0007772</name>
</gene>
<dbReference type="InterPro" id="IPR001876">
    <property type="entry name" value="Znf_RanBP2"/>
</dbReference>
<dbReference type="STRING" id="4795.A0A225WMR1"/>
<feature type="region of interest" description="Disordered" evidence="5">
    <location>
        <begin position="15"/>
        <end position="277"/>
    </location>
</feature>